<evidence type="ECO:0000256" key="9">
    <source>
        <dbReference type="ARBA" id="ARBA00045273"/>
    </source>
</evidence>
<dbReference type="GO" id="GO:0005737">
    <property type="term" value="C:cytoplasm"/>
    <property type="evidence" value="ECO:0007669"/>
    <property type="project" value="UniProtKB-SubCell"/>
</dbReference>
<comment type="catalytic activity">
    <reaction evidence="8">
        <text>a 5'-end 5'-phospho-ribonucleoside-RNA + S-adenosyl-L-methionine = a 5'-end (5'-methylphospho)-ribonucleoside-RNA + S-adenosyl-L-homocysteine</text>
        <dbReference type="Rhea" id="RHEA:58656"/>
        <dbReference type="Rhea" id="RHEA-COMP:15179"/>
        <dbReference type="Rhea" id="RHEA-COMP:15181"/>
        <dbReference type="ChEBI" id="CHEBI:57856"/>
        <dbReference type="ChEBI" id="CHEBI:59789"/>
        <dbReference type="ChEBI" id="CHEBI:138282"/>
        <dbReference type="ChEBI" id="CHEBI:142776"/>
    </reaction>
</comment>
<dbReference type="Gene3D" id="3.40.50.150">
    <property type="entry name" value="Vaccinia Virus protein VP39"/>
    <property type="match status" value="1"/>
</dbReference>
<comment type="caution">
    <text evidence="13">The sequence shown here is derived from an EMBL/GenBank/DDBJ whole genome shotgun (WGS) entry which is preliminary data.</text>
</comment>
<keyword evidence="5 11" id="KW-0808">Transferase</keyword>
<reference evidence="13" key="1">
    <citation type="thesis" date="2020" institute="ProQuest LLC" country="789 East Eisenhower Parkway, Ann Arbor, MI, USA">
        <title>Comparative Genomics and Chromosome Evolution.</title>
        <authorList>
            <person name="Mudd A.B."/>
        </authorList>
    </citation>
    <scope>NUCLEOTIDE SEQUENCE</scope>
    <source>
        <strain evidence="13">HN-11 Male</strain>
        <tissue evidence="13">Kidney and liver</tissue>
    </source>
</reference>
<keyword evidence="6 10" id="KW-0949">S-adenosyl-L-methionine</keyword>
<dbReference type="PANTHER" id="PTHR12315">
    <property type="entry name" value="BICOID-INTERACTING PROTEIN RELATED"/>
    <property type="match status" value="1"/>
</dbReference>
<evidence type="ECO:0000256" key="3">
    <source>
        <dbReference type="ARBA" id="ARBA00022490"/>
    </source>
</evidence>
<evidence type="ECO:0000256" key="5">
    <source>
        <dbReference type="ARBA" id="ARBA00022679"/>
    </source>
</evidence>
<keyword evidence="4 11" id="KW-0489">Methyltransferase</keyword>
<dbReference type="FunFam" id="3.40.50.150:FF:000138">
    <property type="entry name" value="BCDIN3 domain containing RNA methyltransferase"/>
    <property type="match status" value="1"/>
</dbReference>
<dbReference type="EC" id="2.1.1.-" evidence="11"/>
<dbReference type="Proteomes" id="UP000770717">
    <property type="component" value="Unassembled WGS sequence"/>
</dbReference>
<evidence type="ECO:0000256" key="11">
    <source>
        <dbReference type="RuleBase" id="RU367087"/>
    </source>
</evidence>
<evidence type="ECO:0000256" key="7">
    <source>
        <dbReference type="ARBA" id="ARBA00044650"/>
    </source>
</evidence>
<evidence type="ECO:0000256" key="10">
    <source>
        <dbReference type="PROSITE-ProRule" id="PRU00848"/>
    </source>
</evidence>
<dbReference type="SUPFAM" id="SSF53335">
    <property type="entry name" value="S-adenosyl-L-methionine-dependent methyltransferases"/>
    <property type="match status" value="1"/>
</dbReference>
<dbReference type="InterPro" id="IPR039772">
    <property type="entry name" value="Bin3-like"/>
</dbReference>
<feature type="domain" description="Bin3-type SAM" evidence="12">
    <location>
        <begin position="39"/>
        <end position="250"/>
    </location>
</feature>
<organism evidence="13 14">
    <name type="scientific">Eleutherodactylus coqui</name>
    <name type="common">Puerto Rican coqui</name>
    <dbReference type="NCBI Taxonomy" id="57060"/>
    <lineage>
        <taxon>Eukaryota</taxon>
        <taxon>Metazoa</taxon>
        <taxon>Chordata</taxon>
        <taxon>Craniata</taxon>
        <taxon>Vertebrata</taxon>
        <taxon>Euteleostomi</taxon>
        <taxon>Amphibia</taxon>
        <taxon>Batrachia</taxon>
        <taxon>Anura</taxon>
        <taxon>Neobatrachia</taxon>
        <taxon>Hyloidea</taxon>
        <taxon>Eleutherodactylidae</taxon>
        <taxon>Eleutherodactylinae</taxon>
        <taxon>Eleutherodactylus</taxon>
        <taxon>Eleutherodactylus</taxon>
    </lineage>
</organism>
<accession>A0A8J6FRR5</accession>
<dbReference type="EMBL" id="WNTK01000001">
    <property type="protein sequence ID" value="KAG9491800.1"/>
    <property type="molecule type" value="Genomic_DNA"/>
</dbReference>
<dbReference type="Pfam" id="PF06859">
    <property type="entry name" value="Bin3"/>
    <property type="match status" value="1"/>
</dbReference>
<comment type="similarity">
    <text evidence="2 11">Belongs to the methyltransferase superfamily.</text>
</comment>
<comment type="catalytic activity">
    <reaction evidence="7">
        <text>a 5'-end 5'-phospho-ribonucleoside-RNA + 2 S-adenosyl-L-methionine = a 5'-end (5'-bismethylphospho)-ribonucleoside-RNA + 2 S-adenosyl-L-homocysteine</text>
        <dbReference type="Rhea" id="RHEA:58640"/>
        <dbReference type="Rhea" id="RHEA-COMP:15179"/>
        <dbReference type="Rhea" id="RHEA-COMP:15182"/>
        <dbReference type="ChEBI" id="CHEBI:57856"/>
        <dbReference type="ChEBI" id="CHEBI:59789"/>
        <dbReference type="ChEBI" id="CHEBI:138282"/>
        <dbReference type="ChEBI" id="CHEBI:142777"/>
    </reaction>
</comment>
<evidence type="ECO:0000256" key="6">
    <source>
        <dbReference type="ARBA" id="ARBA00022691"/>
    </source>
</evidence>
<evidence type="ECO:0000259" key="12">
    <source>
        <dbReference type="PROSITE" id="PS51515"/>
    </source>
</evidence>
<keyword evidence="3" id="KW-0963">Cytoplasm</keyword>
<dbReference type="CDD" id="cd02440">
    <property type="entry name" value="AdoMet_MTases"/>
    <property type="match status" value="1"/>
</dbReference>
<dbReference type="GO" id="GO:0032259">
    <property type="term" value="P:methylation"/>
    <property type="evidence" value="ECO:0007669"/>
    <property type="project" value="UniProtKB-KW"/>
</dbReference>
<protein>
    <recommendedName>
        <fullName evidence="11">RNA methyltransferase</fullName>
        <ecNumber evidence="11">2.1.1.-</ecNumber>
    </recommendedName>
</protein>
<gene>
    <name evidence="13" type="ORF">GDO78_000351</name>
</gene>
<evidence type="ECO:0000256" key="8">
    <source>
        <dbReference type="ARBA" id="ARBA00044707"/>
    </source>
</evidence>
<sequence>MKMDGSEQREDPGAAQYGNFPNYYSFHPPGTRISLLPPGLLLELLRGPGGESEPLLALDVGCNTGELSVALYNHLTQPEGRSETLENTHFLCCDIDPDLIARAQTANPYPNAITFSTLDITDSSSLDTLHRFLARFGQSSFHIGFCMSITMWIHLNYGDNGLVEFLNRLKTLCDYVLIEPQPWKCYRSAARRLRKLGRQDFDHFHTLAIRGDIAKEITEIMTKDGRSELLHRFGKTSWDRSLLLFKIRRPIDCPT</sequence>
<dbReference type="InterPro" id="IPR029063">
    <property type="entry name" value="SAM-dependent_MTases_sf"/>
</dbReference>
<evidence type="ECO:0000313" key="14">
    <source>
        <dbReference type="Proteomes" id="UP000770717"/>
    </source>
</evidence>
<comment type="function">
    <text evidence="9">O-methyltransferase that specifically monomethylates 5'-monophosphate of cytoplasmic histidyl tRNA (tRNA(His)), acting as a capping enzyme by protecting tRNA(His) from cleavage by DICER1. Also able, with less efficiently, to methylate the 5' monophosphate of a subset of pre-miRNAs, acting as a negative regulator of miRNA processing. The 5' monophosphate of pre-miRNAs is recognized by DICER1 and is required for pre-miRNAs processing: methylation at this position reduces the processing of pre-miRNAs by DICER1. Was also reported to mediate dimethylation of pre-miR-145; however dimethylation cannot be reproduced by another group which observes a monomethylation of pre-miR-145.</text>
</comment>
<dbReference type="AlphaFoldDB" id="A0A8J6FRR5"/>
<name>A0A8J6FRR5_ELECQ</name>
<proteinExistence type="inferred from homology"/>
<dbReference type="GO" id="GO:0008171">
    <property type="term" value="F:O-methyltransferase activity"/>
    <property type="evidence" value="ECO:0007669"/>
    <property type="project" value="UniProtKB-UniRule"/>
</dbReference>
<dbReference type="PANTHER" id="PTHR12315:SF1">
    <property type="entry name" value="RNA 5'-MONOPHOSPHATE METHYLTRANSFERASE"/>
    <property type="match status" value="1"/>
</dbReference>
<dbReference type="InterPro" id="IPR010675">
    <property type="entry name" value="Bin3_C"/>
</dbReference>
<dbReference type="GO" id="GO:0008173">
    <property type="term" value="F:RNA methyltransferase activity"/>
    <property type="evidence" value="ECO:0007669"/>
    <property type="project" value="UniProtKB-UniRule"/>
</dbReference>
<evidence type="ECO:0000313" key="13">
    <source>
        <dbReference type="EMBL" id="KAG9491800.1"/>
    </source>
</evidence>
<keyword evidence="14" id="KW-1185">Reference proteome</keyword>
<evidence type="ECO:0000256" key="1">
    <source>
        <dbReference type="ARBA" id="ARBA00004496"/>
    </source>
</evidence>
<comment type="subcellular location">
    <subcellularLocation>
        <location evidence="1">Cytoplasm</location>
    </subcellularLocation>
</comment>
<evidence type="ECO:0000256" key="4">
    <source>
        <dbReference type="ARBA" id="ARBA00022603"/>
    </source>
</evidence>
<dbReference type="InterPro" id="IPR024160">
    <property type="entry name" value="BIN3_SAM-bd_dom"/>
</dbReference>
<dbReference type="PROSITE" id="PS51515">
    <property type="entry name" value="BIN3_SAM"/>
    <property type="match status" value="1"/>
</dbReference>
<dbReference type="GO" id="GO:2000632">
    <property type="term" value="P:negative regulation of pre-miRNA processing"/>
    <property type="evidence" value="ECO:0007669"/>
    <property type="project" value="TreeGrafter"/>
</dbReference>
<evidence type="ECO:0000256" key="2">
    <source>
        <dbReference type="ARBA" id="ARBA00008361"/>
    </source>
</evidence>
<dbReference type="OrthoDB" id="273070at2759"/>